<dbReference type="RefSeq" id="XP_022144028.1">
    <property type="nucleotide sequence ID" value="XM_022288336.1"/>
</dbReference>
<evidence type="ECO:0000313" key="2">
    <source>
        <dbReference type="Proteomes" id="UP000504603"/>
    </source>
</evidence>
<dbReference type="InterPro" id="IPR013083">
    <property type="entry name" value="Znf_RING/FYVE/PHD"/>
</dbReference>
<dbReference type="Gene3D" id="1.20.930.20">
    <property type="entry name" value="Adaptor protein Cbl, N-terminal domain"/>
    <property type="match status" value="1"/>
</dbReference>
<accession>A0A6J1CS62</accession>
<organism evidence="2 3">
    <name type="scientific">Momordica charantia</name>
    <name type="common">Bitter gourd</name>
    <name type="synonym">Balsam pear</name>
    <dbReference type="NCBI Taxonomy" id="3673"/>
    <lineage>
        <taxon>Eukaryota</taxon>
        <taxon>Viridiplantae</taxon>
        <taxon>Streptophyta</taxon>
        <taxon>Embryophyta</taxon>
        <taxon>Tracheophyta</taxon>
        <taxon>Spermatophyta</taxon>
        <taxon>Magnoliopsida</taxon>
        <taxon>eudicotyledons</taxon>
        <taxon>Gunneridae</taxon>
        <taxon>Pentapetalae</taxon>
        <taxon>rosids</taxon>
        <taxon>fabids</taxon>
        <taxon>Cucurbitales</taxon>
        <taxon>Cucurbitaceae</taxon>
        <taxon>Momordiceae</taxon>
        <taxon>Momordica</taxon>
    </lineage>
</organism>
<dbReference type="Gene3D" id="3.30.40.10">
    <property type="entry name" value="Zinc/RING finger domain, C3HC4 (zinc finger)"/>
    <property type="match status" value="1"/>
</dbReference>
<dbReference type="GO" id="GO:0007166">
    <property type="term" value="P:cell surface receptor signaling pathway"/>
    <property type="evidence" value="ECO:0007669"/>
    <property type="project" value="InterPro"/>
</dbReference>
<dbReference type="KEGG" id="mcha:111013821"/>
<proteinExistence type="predicted"/>
<protein>
    <submittedName>
        <fullName evidence="3">U-box domain-containing protein 16</fullName>
    </submittedName>
</protein>
<dbReference type="OrthoDB" id="629492at2759"/>
<dbReference type="InterPro" id="IPR057623">
    <property type="entry name" value="PUB12-19-like_N"/>
</dbReference>
<sequence length="351" mass="39826">MAVSPHSFPPRKRRPSAAAFVSPKFSASILLESLLALCQEISAMKPLHFLLKRYSNSLIRKSRLLEIFLYDLRRNRIVSFSASASLCLEEMYIVLQRIKTLIEDCSNGSKMWLLTQNESVASNFHELTLDLSTLLDIFPVKDAGLTEDVEEIFYLLRNQCSESTAFVDPRDEDLRRRVSNTIDRIRDEIVPDHSELSEIFSRLDLRDSSSCREEIENLEDEVQNQIDEKSKSDVSAMIGLVRYAKCVLFGASTPEPGFRRKDSISDLALPADFRCPISLDLMQDPVVVVTDDPLKKRTYNYLSGTNGRRMFVRGMCAENCGASGLGFKGLFELVYITCYLIGFLESINVKE</sequence>
<gene>
    <name evidence="3" type="primary">LOC111013821</name>
</gene>
<name>A0A6J1CS62_MOMCH</name>
<dbReference type="Proteomes" id="UP000504603">
    <property type="component" value="Unplaced"/>
</dbReference>
<dbReference type="SUPFAM" id="SSF57850">
    <property type="entry name" value="RING/U-box"/>
    <property type="match status" value="1"/>
</dbReference>
<feature type="domain" description="PUB 12/19-like N-terminal" evidence="1">
    <location>
        <begin position="54"/>
        <end position="159"/>
    </location>
</feature>
<keyword evidence="2" id="KW-1185">Reference proteome</keyword>
<dbReference type="InterPro" id="IPR036537">
    <property type="entry name" value="Adaptor_Cbl_N_dom_sf"/>
</dbReference>
<evidence type="ECO:0000313" key="3">
    <source>
        <dbReference type="RefSeq" id="XP_022144028.1"/>
    </source>
</evidence>
<dbReference type="AlphaFoldDB" id="A0A6J1CS62"/>
<reference evidence="3" key="1">
    <citation type="submission" date="2025-08" db="UniProtKB">
        <authorList>
            <consortium name="RefSeq"/>
        </authorList>
    </citation>
    <scope>IDENTIFICATION</scope>
    <source>
        <strain evidence="3">OHB3-1</strain>
    </source>
</reference>
<dbReference type="Pfam" id="PF25368">
    <property type="entry name" value="PUB10_N"/>
    <property type="match status" value="1"/>
</dbReference>
<dbReference type="GeneID" id="111013821"/>
<evidence type="ECO:0000259" key="1">
    <source>
        <dbReference type="Pfam" id="PF25368"/>
    </source>
</evidence>